<dbReference type="PANTHER" id="PTHR43065">
    <property type="entry name" value="SENSOR HISTIDINE KINASE"/>
    <property type="match status" value="1"/>
</dbReference>
<dbReference type="SMART" id="SM00388">
    <property type="entry name" value="HisKA"/>
    <property type="match status" value="1"/>
</dbReference>
<dbReference type="Proteomes" id="UP000198393">
    <property type="component" value="Unassembled WGS sequence"/>
</dbReference>
<dbReference type="EMBL" id="FZPD01000001">
    <property type="protein sequence ID" value="SNS46631.1"/>
    <property type="molecule type" value="Genomic_DNA"/>
</dbReference>
<dbReference type="InterPro" id="IPR003594">
    <property type="entry name" value="HATPase_dom"/>
</dbReference>
<feature type="domain" description="Histidine kinase" evidence="5">
    <location>
        <begin position="207"/>
        <end position="418"/>
    </location>
</feature>
<feature type="transmembrane region" description="Helical" evidence="4">
    <location>
        <begin position="114"/>
        <end position="134"/>
    </location>
</feature>
<feature type="transmembrane region" description="Helical" evidence="4">
    <location>
        <begin position="66"/>
        <end position="85"/>
    </location>
</feature>
<keyword evidence="3" id="KW-0597">Phosphoprotein</keyword>
<dbReference type="InterPro" id="IPR004358">
    <property type="entry name" value="Sig_transdc_His_kin-like_C"/>
</dbReference>
<protein>
    <recommendedName>
        <fullName evidence="2">histidine kinase</fullName>
        <ecNumber evidence="2">2.7.13.3</ecNumber>
    </recommendedName>
</protein>
<name>A0A239EQE4_EKHLU</name>
<evidence type="ECO:0000256" key="1">
    <source>
        <dbReference type="ARBA" id="ARBA00000085"/>
    </source>
</evidence>
<dbReference type="Pfam" id="PF02518">
    <property type="entry name" value="HATPase_c"/>
    <property type="match status" value="1"/>
</dbReference>
<keyword evidence="4" id="KW-0472">Membrane</keyword>
<dbReference type="CDD" id="cd00082">
    <property type="entry name" value="HisKA"/>
    <property type="match status" value="1"/>
</dbReference>
<evidence type="ECO:0000259" key="5">
    <source>
        <dbReference type="PROSITE" id="PS50109"/>
    </source>
</evidence>
<evidence type="ECO:0000256" key="3">
    <source>
        <dbReference type="ARBA" id="ARBA00022553"/>
    </source>
</evidence>
<dbReference type="AlphaFoldDB" id="A0A239EQE4"/>
<dbReference type="InterPro" id="IPR003661">
    <property type="entry name" value="HisK_dim/P_dom"/>
</dbReference>
<accession>A0A239EQE4</accession>
<dbReference type="PRINTS" id="PR00344">
    <property type="entry name" value="BCTRLSENSOR"/>
</dbReference>
<sequence length="418" mass="46662">MSTSQYLSREAGFYRLLMISAYVASLGFGFFYYVADVKIIYQSCFGAFFVFLILGLLSLSTLELPALFRLSILTTLIAFFVQIFYTGGTMSPAYPIFLISPLLAFFYKPVKDRYIFMVLAGLCMFSILPLTLLGYTKNILPEEFKIAHSFICVSFIFASVIIYTFLFRNALVKRNQKIGDSMKQLQEATHKLIQSEKMASLGMLSAGVAHEINNPLNFIKGGVEILEQGLEDEKELKFEASPCIHIIKEGLSRASVIVNSLNHFSRNTEAMDEQCDLHDILQNSIIMLQPRLKYKGKLEKHFTDEKLVVPGNEGKLHQAFLNIISNAEQAIEKDGEILIKTRKSGSKITVEIADNGVGISKENLSKISDPFFTTKPVGQGTGLGLSITYKIIEDHNGKVEVTSKPGKGSKFVISFDVK</sequence>
<dbReference type="EC" id="2.7.13.3" evidence="2"/>
<evidence type="ECO:0000256" key="2">
    <source>
        <dbReference type="ARBA" id="ARBA00012438"/>
    </source>
</evidence>
<evidence type="ECO:0000313" key="7">
    <source>
        <dbReference type="Proteomes" id="UP000198393"/>
    </source>
</evidence>
<dbReference type="OrthoDB" id="9806995at2"/>
<keyword evidence="4" id="KW-1133">Transmembrane helix</keyword>
<dbReference type="SMART" id="SM00387">
    <property type="entry name" value="HATPase_c"/>
    <property type="match status" value="1"/>
</dbReference>
<evidence type="ECO:0000256" key="4">
    <source>
        <dbReference type="SAM" id="Phobius"/>
    </source>
</evidence>
<gene>
    <name evidence="6" type="ORF">SAMN05421640_0265</name>
</gene>
<comment type="catalytic activity">
    <reaction evidence="1">
        <text>ATP + protein L-histidine = ADP + protein N-phospho-L-histidine.</text>
        <dbReference type="EC" id="2.7.13.3"/>
    </reaction>
</comment>
<dbReference type="Gene3D" id="1.10.287.130">
    <property type="match status" value="1"/>
</dbReference>
<proteinExistence type="predicted"/>
<dbReference type="SUPFAM" id="SSF47384">
    <property type="entry name" value="Homodimeric domain of signal transducing histidine kinase"/>
    <property type="match status" value="1"/>
</dbReference>
<dbReference type="InterPro" id="IPR036097">
    <property type="entry name" value="HisK_dim/P_sf"/>
</dbReference>
<dbReference type="SUPFAM" id="SSF55874">
    <property type="entry name" value="ATPase domain of HSP90 chaperone/DNA topoisomerase II/histidine kinase"/>
    <property type="match status" value="1"/>
</dbReference>
<dbReference type="Gene3D" id="3.30.565.10">
    <property type="entry name" value="Histidine kinase-like ATPase, C-terminal domain"/>
    <property type="match status" value="1"/>
</dbReference>
<keyword evidence="6" id="KW-0418">Kinase</keyword>
<feature type="transmembrane region" description="Helical" evidence="4">
    <location>
        <begin position="146"/>
        <end position="167"/>
    </location>
</feature>
<dbReference type="RefSeq" id="WP_144017289.1">
    <property type="nucleotide sequence ID" value="NZ_FZPD01000001.1"/>
</dbReference>
<organism evidence="6 7">
    <name type="scientific">Ekhidna lutea</name>
    <dbReference type="NCBI Taxonomy" id="447679"/>
    <lineage>
        <taxon>Bacteria</taxon>
        <taxon>Pseudomonadati</taxon>
        <taxon>Bacteroidota</taxon>
        <taxon>Cytophagia</taxon>
        <taxon>Cytophagales</taxon>
        <taxon>Reichenbachiellaceae</taxon>
        <taxon>Ekhidna</taxon>
    </lineage>
</organism>
<reference evidence="6 7" key="1">
    <citation type="submission" date="2017-06" db="EMBL/GenBank/DDBJ databases">
        <authorList>
            <person name="Kim H.J."/>
            <person name="Triplett B.A."/>
        </authorList>
    </citation>
    <scope>NUCLEOTIDE SEQUENCE [LARGE SCALE GENOMIC DNA]</scope>
    <source>
        <strain evidence="6 7">DSM 19307</strain>
    </source>
</reference>
<feature type="transmembrane region" description="Helical" evidence="4">
    <location>
        <begin position="91"/>
        <end position="107"/>
    </location>
</feature>
<dbReference type="InterPro" id="IPR036890">
    <property type="entry name" value="HATPase_C_sf"/>
</dbReference>
<keyword evidence="4" id="KW-0812">Transmembrane</keyword>
<keyword evidence="7" id="KW-1185">Reference proteome</keyword>
<evidence type="ECO:0000313" key="6">
    <source>
        <dbReference type="EMBL" id="SNS46631.1"/>
    </source>
</evidence>
<dbReference type="InterPro" id="IPR005467">
    <property type="entry name" value="His_kinase_dom"/>
</dbReference>
<keyword evidence="6" id="KW-0808">Transferase</keyword>
<feature type="transmembrane region" description="Helical" evidence="4">
    <location>
        <begin position="39"/>
        <end position="59"/>
    </location>
</feature>
<dbReference type="GO" id="GO:0000155">
    <property type="term" value="F:phosphorelay sensor kinase activity"/>
    <property type="evidence" value="ECO:0007669"/>
    <property type="project" value="InterPro"/>
</dbReference>
<dbReference type="PROSITE" id="PS50109">
    <property type="entry name" value="HIS_KIN"/>
    <property type="match status" value="1"/>
</dbReference>
<dbReference type="Pfam" id="PF00512">
    <property type="entry name" value="HisKA"/>
    <property type="match status" value="1"/>
</dbReference>
<feature type="transmembrane region" description="Helical" evidence="4">
    <location>
        <begin position="12"/>
        <end position="33"/>
    </location>
</feature>
<dbReference type="PANTHER" id="PTHR43065:SF50">
    <property type="entry name" value="HISTIDINE KINASE"/>
    <property type="match status" value="1"/>
</dbReference>